<dbReference type="Pfam" id="PF00248">
    <property type="entry name" value="Aldo_ket_red"/>
    <property type="match status" value="1"/>
</dbReference>
<proteinExistence type="predicted"/>
<accession>A0A4Z0A168</accession>
<dbReference type="Gene3D" id="3.20.20.100">
    <property type="entry name" value="NADP-dependent oxidoreductase domain"/>
    <property type="match status" value="1"/>
</dbReference>
<dbReference type="PRINTS" id="PR00069">
    <property type="entry name" value="ALDKETRDTASE"/>
</dbReference>
<organism evidence="3 4">
    <name type="scientific">Hericium alpestre</name>
    <dbReference type="NCBI Taxonomy" id="135208"/>
    <lineage>
        <taxon>Eukaryota</taxon>
        <taxon>Fungi</taxon>
        <taxon>Dikarya</taxon>
        <taxon>Basidiomycota</taxon>
        <taxon>Agaricomycotina</taxon>
        <taxon>Agaricomycetes</taxon>
        <taxon>Russulales</taxon>
        <taxon>Hericiaceae</taxon>
        <taxon>Hericium</taxon>
    </lineage>
</organism>
<name>A0A4Z0A168_9AGAM</name>
<dbReference type="InterPro" id="IPR020471">
    <property type="entry name" value="AKR"/>
</dbReference>
<feature type="domain" description="NADP-dependent oxidoreductase" evidence="2">
    <location>
        <begin position="1"/>
        <end position="266"/>
    </location>
</feature>
<keyword evidence="1" id="KW-0560">Oxidoreductase</keyword>
<evidence type="ECO:0000313" key="3">
    <source>
        <dbReference type="EMBL" id="TFY79921.1"/>
    </source>
</evidence>
<dbReference type="InterPro" id="IPR023210">
    <property type="entry name" value="NADP_OxRdtase_dom"/>
</dbReference>
<dbReference type="GO" id="GO:0005737">
    <property type="term" value="C:cytoplasm"/>
    <property type="evidence" value="ECO:0007669"/>
    <property type="project" value="TreeGrafter"/>
</dbReference>
<dbReference type="SUPFAM" id="SSF51430">
    <property type="entry name" value="NAD(P)-linked oxidoreductase"/>
    <property type="match status" value="1"/>
</dbReference>
<dbReference type="PANTHER" id="PTHR43625:SF40">
    <property type="entry name" value="ALDO-KETO REDUCTASE YAKC [NADP(+)]"/>
    <property type="match status" value="1"/>
</dbReference>
<dbReference type="EMBL" id="SFCI01000418">
    <property type="protein sequence ID" value="TFY79921.1"/>
    <property type="molecule type" value="Genomic_DNA"/>
</dbReference>
<evidence type="ECO:0000313" key="4">
    <source>
        <dbReference type="Proteomes" id="UP000298061"/>
    </source>
</evidence>
<dbReference type="InterPro" id="IPR050791">
    <property type="entry name" value="Aldo-Keto_reductase"/>
</dbReference>
<dbReference type="OrthoDB" id="37537at2759"/>
<sequence length="301" mass="33289">MTFWDTADIYGTSEKTLGKWFAQTGRRDEIFLATKFGAFNLQGNPQDGPISKPSYVKSAVQRSLATLGVDHIDLYYQHRVDASVPIEVVFEALREFVEAGKIRYLGLSEASPDTLRRAKAVAGLGDKLIAVQMEYSPFTLDVEKNGFADVAEEVGVSVVAYSPLARGLLTGRFRSRADFPEDDLRLILPRWSEENFPKNLVVVDKLKELSDKYGATPSQITLAWILAEHPTWVPIPGSRTAERVEENGNAALLTLAPEAVKEIRTLTENAEVAGARNRTHLSWLKAGLDGDSLPLAEWKGE</sequence>
<comment type="caution">
    <text evidence="3">The sequence shown here is derived from an EMBL/GenBank/DDBJ whole genome shotgun (WGS) entry which is preliminary data.</text>
</comment>
<evidence type="ECO:0000256" key="1">
    <source>
        <dbReference type="ARBA" id="ARBA00023002"/>
    </source>
</evidence>
<gene>
    <name evidence="3" type="ORF">EWM64_g4090</name>
</gene>
<dbReference type="STRING" id="135208.A0A4Z0A168"/>
<dbReference type="GO" id="GO:0016491">
    <property type="term" value="F:oxidoreductase activity"/>
    <property type="evidence" value="ECO:0007669"/>
    <property type="project" value="UniProtKB-KW"/>
</dbReference>
<keyword evidence="4" id="KW-1185">Reference proteome</keyword>
<reference evidence="3 4" key="1">
    <citation type="submission" date="2019-02" db="EMBL/GenBank/DDBJ databases">
        <title>Genome sequencing of the rare red list fungi Hericium alpestre (H. flagellum).</title>
        <authorList>
            <person name="Buettner E."/>
            <person name="Kellner H."/>
        </authorList>
    </citation>
    <scope>NUCLEOTIDE SEQUENCE [LARGE SCALE GENOMIC DNA]</scope>
    <source>
        <strain evidence="3 4">DSM 108284</strain>
    </source>
</reference>
<dbReference type="AlphaFoldDB" id="A0A4Z0A168"/>
<dbReference type="Proteomes" id="UP000298061">
    <property type="component" value="Unassembled WGS sequence"/>
</dbReference>
<dbReference type="InterPro" id="IPR036812">
    <property type="entry name" value="NAD(P)_OxRdtase_dom_sf"/>
</dbReference>
<dbReference type="PANTHER" id="PTHR43625">
    <property type="entry name" value="AFLATOXIN B1 ALDEHYDE REDUCTASE"/>
    <property type="match status" value="1"/>
</dbReference>
<evidence type="ECO:0000259" key="2">
    <source>
        <dbReference type="Pfam" id="PF00248"/>
    </source>
</evidence>
<protein>
    <recommendedName>
        <fullName evidence="2">NADP-dependent oxidoreductase domain-containing protein</fullName>
    </recommendedName>
</protein>